<name>A0ABT2MA15_9MYCO</name>
<feature type="chain" id="PRO_5045997503" description="Secreted protein" evidence="2">
    <location>
        <begin position="22"/>
        <end position="126"/>
    </location>
</feature>
<dbReference type="EMBL" id="JAODWD010000003">
    <property type="protein sequence ID" value="MCT7659119.1"/>
    <property type="molecule type" value="Genomic_DNA"/>
</dbReference>
<proteinExistence type="predicted"/>
<evidence type="ECO:0000313" key="4">
    <source>
        <dbReference type="Proteomes" id="UP001206639"/>
    </source>
</evidence>
<accession>A0ABT2MA15</accession>
<organism evidence="3 4">
    <name type="scientific">Mycobacterium deserti</name>
    <dbReference type="NCBI Taxonomy" id="2978347"/>
    <lineage>
        <taxon>Bacteria</taxon>
        <taxon>Bacillati</taxon>
        <taxon>Actinomycetota</taxon>
        <taxon>Actinomycetes</taxon>
        <taxon>Mycobacteriales</taxon>
        <taxon>Mycobacteriaceae</taxon>
        <taxon>Mycobacterium</taxon>
    </lineage>
</organism>
<protein>
    <recommendedName>
        <fullName evidence="5">Secreted protein</fullName>
    </recommendedName>
</protein>
<reference evidence="4" key="1">
    <citation type="submission" date="2023-07" db="EMBL/GenBank/DDBJ databases">
        <authorList>
            <person name="Deng Y."/>
            <person name="Zhang Y.-Q."/>
        </authorList>
    </citation>
    <scope>NUCLEOTIDE SEQUENCE [LARGE SCALE GENOMIC DNA]</scope>
    <source>
        <strain evidence="4">CPCC 205710</strain>
    </source>
</reference>
<dbReference type="Proteomes" id="UP001206639">
    <property type="component" value="Unassembled WGS sequence"/>
</dbReference>
<evidence type="ECO:0000313" key="3">
    <source>
        <dbReference type="EMBL" id="MCT7659119.1"/>
    </source>
</evidence>
<keyword evidence="4" id="KW-1185">Reference proteome</keyword>
<keyword evidence="2" id="KW-0732">Signal</keyword>
<gene>
    <name evidence="3" type="ORF">N4S67_11875</name>
</gene>
<dbReference type="RefSeq" id="WP_260993190.1">
    <property type="nucleotide sequence ID" value="NZ_JAODWD010000003.1"/>
</dbReference>
<comment type="caution">
    <text evidence="3">The sequence shown here is derived from an EMBL/GenBank/DDBJ whole genome shotgun (WGS) entry which is preliminary data.</text>
</comment>
<feature type="region of interest" description="Disordered" evidence="1">
    <location>
        <begin position="83"/>
        <end position="126"/>
    </location>
</feature>
<evidence type="ECO:0000256" key="1">
    <source>
        <dbReference type="SAM" id="MobiDB-lite"/>
    </source>
</evidence>
<feature type="signal peptide" evidence="2">
    <location>
        <begin position="1"/>
        <end position="21"/>
    </location>
</feature>
<evidence type="ECO:0008006" key="5">
    <source>
        <dbReference type="Google" id="ProtNLM"/>
    </source>
</evidence>
<evidence type="ECO:0000256" key="2">
    <source>
        <dbReference type="SAM" id="SignalP"/>
    </source>
</evidence>
<sequence>MTTRTPTVIRLARYLAGPALALGLAIGSAAAADAVWDIGGYDRCMSQEPRNGTSEETLEWWRLCCVNSGGVWKPGPGSAGCYAPGVDSQGRNPLTGAPTHVMQPSPLPGPPGDIGQAPGGVVTSSP</sequence>